<name>A0A6C0KTU0_9ZZZZ</name>
<dbReference type="AlphaFoldDB" id="A0A6C0KTU0"/>
<accession>A0A6C0KTU0</accession>
<evidence type="ECO:0000313" key="1">
    <source>
        <dbReference type="EMBL" id="QHU21019.1"/>
    </source>
</evidence>
<proteinExistence type="predicted"/>
<protein>
    <submittedName>
        <fullName evidence="1">Uncharacterized protein</fullName>
    </submittedName>
</protein>
<organism evidence="1">
    <name type="scientific">viral metagenome</name>
    <dbReference type="NCBI Taxonomy" id="1070528"/>
    <lineage>
        <taxon>unclassified sequences</taxon>
        <taxon>metagenomes</taxon>
        <taxon>organismal metagenomes</taxon>
    </lineage>
</organism>
<sequence length="220" mass="26018">MDSIYNEMFDRNIKYLNSNNFYFDNILGTLKDTRKCVAILNYDDFKYTNNWYNLKNNLDTILNKNTYIIPRLHNTFLIVDKWSLEPLESRMIDNGKYENIKEFIKKNIKHYNVVYNRIIPVKSGLTLCGTADIDINKLRDLLRNTGLVEGELYYLDIIHITILRFVKEISCEVKNKLLNYIISLPKQIYITHTVNNLRIVDCGYTVFPKEITEILSVKLI</sequence>
<reference evidence="1" key="1">
    <citation type="journal article" date="2020" name="Nature">
        <title>Giant virus diversity and host interactions through global metagenomics.</title>
        <authorList>
            <person name="Schulz F."/>
            <person name="Roux S."/>
            <person name="Paez-Espino D."/>
            <person name="Jungbluth S."/>
            <person name="Walsh D.A."/>
            <person name="Denef V.J."/>
            <person name="McMahon K.D."/>
            <person name="Konstantinidis K.T."/>
            <person name="Eloe-Fadrosh E.A."/>
            <person name="Kyrpides N.C."/>
            <person name="Woyke T."/>
        </authorList>
    </citation>
    <scope>NUCLEOTIDE SEQUENCE</scope>
    <source>
        <strain evidence="1">GVMAG-S-3300013094-100</strain>
    </source>
</reference>
<dbReference type="EMBL" id="MN740977">
    <property type="protein sequence ID" value="QHU21019.1"/>
    <property type="molecule type" value="Genomic_DNA"/>
</dbReference>